<dbReference type="SUPFAM" id="SSF161111">
    <property type="entry name" value="Cation efflux protein transmembrane domain-like"/>
    <property type="match status" value="1"/>
</dbReference>
<feature type="transmembrane region" description="Helical" evidence="5">
    <location>
        <begin position="152"/>
        <end position="169"/>
    </location>
</feature>
<evidence type="ECO:0000259" key="6">
    <source>
        <dbReference type="Pfam" id="PF01545"/>
    </source>
</evidence>
<comment type="caution">
    <text evidence="7">The sequence shown here is derived from an EMBL/GenBank/DDBJ whole genome shotgun (WGS) entry which is preliminary data.</text>
</comment>
<dbReference type="GO" id="GO:0016020">
    <property type="term" value="C:membrane"/>
    <property type="evidence" value="ECO:0007669"/>
    <property type="project" value="UniProtKB-SubCell"/>
</dbReference>
<dbReference type="AlphaFoldDB" id="A0A369W6L2"/>
<dbReference type="Pfam" id="PF01545">
    <property type="entry name" value="Cation_efflux"/>
    <property type="match status" value="1"/>
</dbReference>
<feature type="domain" description="Cation efflux protein transmembrane" evidence="6">
    <location>
        <begin position="79"/>
        <end position="200"/>
    </location>
</feature>
<feature type="transmembrane region" description="Helical" evidence="5">
    <location>
        <begin position="22"/>
        <end position="43"/>
    </location>
</feature>
<feature type="transmembrane region" description="Helical" evidence="5">
    <location>
        <begin position="55"/>
        <end position="75"/>
    </location>
</feature>
<keyword evidence="2 5" id="KW-0812">Transmembrane</keyword>
<evidence type="ECO:0000256" key="1">
    <source>
        <dbReference type="ARBA" id="ARBA00004141"/>
    </source>
</evidence>
<keyword evidence="3 5" id="KW-1133">Transmembrane helix</keyword>
<keyword evidence="8" id="KW-1185">Reference proteome</keyword>
<dbReference type="GO" id="GO:0008324">
    <property type="term" value="F:monoatomic cation transmembrane transporter activity"/>
    <property type="evidence" value="ECO:0007669"/>
    <property type="project" value="InterPro"/>
</dbReference>
<evidence type="ECO:0000256" key="3">
    <source>
        <dbReference type="ARBA" id="ARBA00022989"/>
    </source>
</evidence>
<feature type="transmembrane region" description="Helical" evidence="5">
    <location>
        <begin position="112"/>
        <end position="132"/>
    </location>
</feature>
<dbReference type="OrthoDB" id="9799649at2"/>
<dbReference type="Proteomes" id="UP000253759">
    <property type="component" value="Unassembled WGS sequence"/>
</dbReference>
<proteinExistence type="predicted"/>
<name>A0A369W6L2_9HYPH</name>
<organism evidence="7 8">
    <name type="scientific">Pelagibacterium lacus</name>
    <dbReference type="NCBI Taxonomy" id="2282655"/>
    <lineage>
        <taxon>Bacteria</taxon>
        <taxon>Pseudomonadati</taxon>
        <taxon>Pseudomonadota</taxon>
        <taxon>Alphaproteobacteria</taxon>
        <taxon>Hyphomicrobiales</taxon>
        <taxon>Devosiaceae</taxon>
        <taxon>Pelagibacterium</taxon>
    </lineage>
</organism>
<accession>A0A369W6L2</accession>
<reference evidence="8" key="1">
    <citation type="submission" date="2018-07" db="EMBL/GenBank/DDBJ databases">
        <authorList>
            <person name="Liu B.-T."/>
            <person name="Du Z."/>
        </authorList>
    </citation>
    <scope>NUCLEOTIDE SEQUENCE [LARGE SCALE GENOMIC DNA]</scope>
    <source>
        <strain evidence="8">XYN52</strain>
    </source>
</reference>
<evidence type="ECO:0000256" key="2">
    <source>
        <dbReference type="ARBA" id="ARBA00022692"/>
    </source>
</evidence>
<comment type="subcellular location">
    <subcellularLocation>
        <location evidence="1">Membrane</location>
        <topology evidence="1">Multi-pass membrane protein</topology>
    </subcellularLocation>
</comment>
<feature type="transmembrane region" description="Helical" evidence="5">
    <location>
        <begin position="87"/>
        <end position="106"/>
    </location>
</feature>
<dbReference type="InterPro" id="IPR058533">
    <property type="entry name" value="Cation_efflux_TM"/>
</dbReference>
<sequence length="215" mass="22818">MACAHTHEPQFDGMSADYKRRLIAVMIINFAGFALEMTAGALSGSQALKADALDFFADGVTYLISFLVIGQALWLRASAALAKGISLLLMGLWVAGSTLYQLFFLGMPQPEVMGVVGFIALLANVASVLLLVRYAEGDANVRSVWLCSRNDAIGNVAVMGAAGLVFVFNSGWPDLVVAGIMAGLFLHSASRVITQALGELRQGEPAGHGHPHHHH</sequence>
<dbReference type="RefSeq" id="WP_114644740.1">
    <property type="nucleotide sequence ID" value="NZ_QQNH01000003.1"/>
</dbReference>
<keyword evidence="4 5" id="KW-0472">Membrane</keyword>
<dbReference type="InterPro" id="IPR027469">
    <property type="entry name" value="Cation_efflux_TMD_sf"/>
</dbReference>
<dbReference type="EMBL" id="QQNH01000003">
    <property type="protein sequence ID" value="RDE09973.1"/>
    <property type="molecule type" value="Genomic_DNA"/>
</dbReference>
<gene>
    <name evidence="7" type="ORF">DVH29_03315</name>
</gene>
<dbReference type="Gene3D" id="1.20.1510.10">
    <property type="entry name" value="Cation efflux protein transmembrane domain"/>
    <property type="match status" value="1"/>
</dbReference>
<protein>
    <submittedName>
        <fullName evidence="7">Cation transporter</fullName>
    </submittedName>
</protein>
<evidence type="ECO:0000256" key="4">
    <source>
        <dbReference type="ARBA" id="ARBA00023136"/>
    </source>
</evidence>
<evidence type="ECO:0000313" key="8">
    <source>
        <dbReference type="Proteomes" id="UP000253759"/>
    </source>
</evidence>
<evidence type="ECO:0000313" key="7">
    <source>
        <dbReference type="EMBL" id="RDE09973.1"/>
    </source>
</evidence>
<evidence type="ECO:0000256" key="5">
    <source>
        <dbReference type="SAM" id="Phobius"/>
    </source>
</evidence>